<proteinExistence type="predicted"/>
<evidence type="ECO:0000256" key="1">
    <source>
        <dbReference type="SAM" id="MobiDB-lite"/>
    </source>
</evidence>
<sequence>MGDAAGAPTVIPPQEHEVDEDHDSALGADDIQSDTTSLASTILRHREEWGRTYHKFRSGQNDYWGPNDDQQNDQLDIGHHMLTLLLNHQLYLVPLNPSKPTPSALDGASTPFRVLDVGCGTGLWAMDFAEAWPNAEVNGIDLSPIQPTWVPPNCFFSIDDVESEWTFPYKHFDFVHIRCLMGSIGDWPTLYRQAYEHMAPGGWIQHLDMDISFVSDDGTVGDDHIMAQWSKTFVDAGEKMGKTFNVPDRMQSLIHDAGFVDLHQVWYKVPVGGWTKDKLMKQIGQWNYYYCLQGCEGWALFLLTKVLQWQMEEIQIFVAKFRAALNDKKNHAYYKM</sequence>
<dbReference type="PANTHER" id="PTHR43591:SF10">
    <property type="entry name" value="ABC TRANSMEMBRANE TYPE-1 DOMAIN-CONTAINING PROTEIN-RELATED"/>
    <property type="match status" value="1"/>
</dbReference>
<comment type="caution">
    <text evidence="2">The sequence shown here is derived from an EMBL/GenBank/DDBJ whole genome shotgun (WGS) entry which is preliminary data.</text>
</comment>
<feature type="region of interest" description="Disordered" evidence="1">
    <location>
        <begin position="1"/>
        <end position="30"/>
    </location>
</feature>
<dbReference type="InterPro" id="IPR029063">
    <property type="entry name" value="SAM-dependent_MTases_sf"/>
</dbReference>
<reference evidence="2" key="1">
    <citation type="submission" date="2023-04" db="EMBL/GenBank/DDBJ databases">
        <title>Black Yeasts Isolated from many extreme environments.</title>
        <authorList>
            <person name="Coleine C."/>
            <person name="Stajich J.E."/>
            <person name="Selbmann L."/>
        </authorList>
    </citation>
    <scope>NUCLEOTIDE SEQUENCE</scope>
    <source>
        <strain evidence="2">CCFEE 5312</strain>
    </source>
</reference>
<evidence type="ECO:0000313" key="2">
    <source>
        <dbReference type="EMBL" id="KAK3049690.1"/>
    </source>
</evidence>
<dbReference type="EMBL" id="JAWDJX010000038">
    <property type="protein sequence ID" value="KAK3049690.1"/>
    <property type="molecule type" value="Genomic_DNA"/>
</dbReference>
<dbReference type="PANTHER" id="PTHR43591">
    <property type="entry name" value="METHYLTRANSFERASE"/>
    <property type="match status" value="1"/>
</dbReference>
<dbReference type="CDD" id="cd02440">
    <property type="entry name" value="AdoMet_MTases"/>
    <property type="match status" value="1"/>
</dbReference>
<name>A0AAJ0DGG0_9PEZI</name>
<evidence type="ECO:0008006" key="4">
    <source>
        <dbReference type="Google" id="ProtNLM"/>
    </source>
</evidence>
<dbReference type="Proteomes" id="UP001271007">
    <property type="component" value="Unassembled WGS sequence"/>
</dbReference>
<dbReference type="SUPFAM" id="SSF53335">
    <property type="entry name" value="S-adenosyl-L-methionine-dependent methyltransferases"/>
    <property type="match status" value="1"/>
</dbReference>
<organism evidence="2 3">
    <name type="scientific">Extremus antarcticus</name>
    <dbReference type="NCBI Taxonomy" id="702011"/>
    <lineage>
        <taxon>Eukaryota</taxon>
        <taxon>Fungi</taxon>
        <taxon>Dikarya</taxon>
        <taxon>Ascomycota</taxon>
        <taxon>Pezizomycotina</taxon>
        <taxon>Dothideomycetes</taxon>
        <taxon>Dothideomycetidae</taxon>
        <taxon>Mycosphaerellales</taxon>
        <taxon>Extremaceae</taxon>
        <taxon>Extremus</taxon>
    </lineage>
</organism>
<dbReference type="Pfam" id="PF13489">
    <property type="entry name" value="Methyltransf_23"/>
    <property type="match status" value="1"/>
</dbReference>
<gene>
    <name evidence="2" type="ORF">LTR09_009112</name>
</gene>
<dbReference type="AlphaFoldDB" id="A0AAJ0DGG0"/>
<protein>
    <recommendedName>
        <fullName evidence="4">S-adenosyl-L-methionine-dependent methyltransferase</fullName>
    </recommendedName>
</protein>
<keyword evidence="3" id="KW-1185">Reference proteome</keyword>
<evidence type="ECO:0000313" key="3">
    <source>
        <dbReference type="Proteomes" id="UP001271007"/>
    </source>
</evidence>
<dbReference type="GO" id="GO:0008168">
    <property type="term" value="F:methyltransferase activity"/>
    <property type="evidence" value="ECO:0007669"/>
    <property type="project" value="TreeGrafter"/>
</dbReference>
<dbReference type="Gene3D" id="3.40.50.150">
    <property type="entry name" value="Vaccinia Virus protein VP39"/>
    <property type="match status" value="1"/>
</dbReference>
<accession>A0AAJ0DGG0</accession>